<evidence type="ECO:0000256" key="4">
    <source>
        <dbReference type="ARBA" id="ARBA00023239"/>
    </source>
</evidence>
<proteinExistence type="inferred from homology"/>
<keyword evidence="2" id="KW-0479">Metal-binding</keyword>
<keyword evidence="7" id="KW-1185">Reference proteome</keyword>
<comment type="similarity">
    <text evidence="1">Belongs to the Gfa family.</text>
</comment>
<dbReference type="AlphaFoldDB" id="A0A2J6RYG9"/>
<dbReference type="GO" id="GO:0016846">
    <property type="term" value="F:carbon-sulfur lyase activity"/>
    <property type="evidence" value="ECO:0007669"/>
    <property type="project" value="InterPro"/>
</dbReference>
<feature type="domain" description="CENP-V/GFA" evidence="5">
    <location>
        <begin position="1"/>
        <end position="120"/>
    </location>
</feature>
<accession>A0A2J6RYG9</accession>
<dbReference type="Proteomes" id="UP000235786">
    <property type="component" value="Unassembled WGS sequence"/>
</dbReference>
<organism evidence="6 7">
    <name type="scientific">Hyaloscypha variabilis (strain UAMH 11265 / GT02V1 / F)</name>
    <name type="common">Meliniomyces variabilis</name>
    <dbReference type="NCBI Taxonomy" id="1149755"/>
    <lineage>
        <taxon>Eukaryota</taxon>
        <taxon>Fungi</taxon>
        <taxon>Dikarya</taxon>
        <taxon>Ascomycota</taxon>
        <taxon>Pezizomycotina</taxon>
        <taxon>Leotiomycetes</taxon>
        <taxon>Helotiales</taxon>
        <taxon>Hyaloscyphaceae</taxon>
        <taxon>Hyaloscypha</taxon>
        <taxon>Hyaloscypha variabilis</taxon>
    </lineage>
</organism>
<keyword evidence="3" id="KW-0862">Zinc</keyword>
<evidence type="ECO:0000259" key="5">
    <source>
        <dbReference type="PROSITE" id="PS51891"/>
    </source>
</evidence>
<dbReference type="PROSITE" id="PS51891">
    <property type="entry name" value="CENP_V_GFA"/>
    <property type="match status" value="1"/>
</dbReference>
<dbReference type="InterPro" id="IPR006913">
    <property type="entry name" value="CENP-V/GFA"/>
</dbReference>
<evidence type="ECO:0000256" key="1">
    <source>
        <dbReference type="ARBA" id="ARBA00005495"/>
    </source>
</evidence>
<dbReference type="InterPro" id="IPR011057">
    <property type="entry name" value="Mss4-like_sf"/>
</dbReference>
<dbReference type="Pfam" id="PF04828">
    <property type="entry name" value="GFA"/>
    <property type="match status" value="1"/>
</dbReference>
<name>A0A2J6RYG9_HYAVF</name>
<dbReference type="EMBL" id="KZ613942">
    <property type="protein sequence ID" value="PMD43558.1"/>
    <property type="molecule type" value="Genomic_DNA"/>
</dbReference>
<dbReference type="SUPFAM" id="SSF51316">
    <property type="entry name" value="Mss4-like"/>
    <property type="match status" value="1"/>
</dbReference>
<evidence type="ECO:0000256" key="3">
    <source>
        <dbReference type="ARBA" id="ARBA00022833"/>
    </source>
</evidence>
<evidence type="ECO:0000313" key="6">
    <source>
        <dbReference type="EMBL" id="PMD43558.1"/>
    </source>
</evidence>
<evidence type="ECO:0000313" key="7">
    <source>
        <dbReference type="Proteomes" id="UP000235786"/>
    </source>
</evidence>
<dbReference type="OrthoDB" id="3453936at2759"/>
<dbReference type="GO" id="GO:0046872">
    <property type="term" value="F:metal ion binding"/>
    <property type="evidence" value="ECO:0007669"/>
    <property type="project" value="UniProtKB-KW"/>
</dbReference>
<sequence length="135" mass="14839">MPSEACYCGQAKIFYDGKPIRQGLCHCGECKKYTSSAYSVNIIVSDEGWRTEGVFKSISKTADSGNIITTYFCPDCGSSMYRAGATFAGQKVIQGGVIDGMTILNELKIEVELFAPQRLHWVPKVEGTPDKHDMN</sequence>
<gene>
    <name evidence="6" type="ORF">L207DRAFT_542773</name>
</gene>
<keyword evidence="4" id="KW-0456">Lyase</keyword>
<reference evidence="6 7" key="1">
    <citation type="submission" date="2016-04" db="EMBL/GenBank/DDBJ databases">
        <title>A degradative enzymes factory behind the ericoid mycorrhizal symbiosis.</title>
        <authorList>
            <consortium name="DOE Joint Genome Institute"/>
            <person name="Martino E."/>
            <person name="Morin E."/>
            <person name="Grelet G."/>
            <person name="Kuo A."/>
            <person name="Kohler A."/>
            <person name="Daghino S."/>
            <person name="Barry K."/>
            <person name="Choi C."/>
            <person name="Cichocki N."/>
            <person name="Clum A."/>
            <person name="Copeland A."/>
            <person name="Hainaut M."/>
            <person name="Haridas S."/>
            <person name="Labutti K."/>
            <person name="Lindquist E."/>
            <person name="Lipzen A."/>
            <person name="Khouja H.-R."/>
            <person name="Murat C."/>
            <person name="Ohm R."/>
            <person name="Olson A."/>
            <person name="Spatafora J."/>
            <person name="Veneault-Fourrey C."/>
            <person name="Henrissat B."/>
            <person name="Grigoriev I."/>
            <person name="Martin F."/>
            <person name="Perotto S."/>
        </authorList>
    </citation>
    <scope>NUCLEOTIDE SEQUENCE [LARGE SCALE GENOMIC DNA]</scope>
    <source>
        <strain evidence="6 7">F</strain>
    </source>
</reference>
<dbReference type="PANTHER" id="PTHR33337:SF30">
    <property type="entry name" value="DUF636 DOMAIN PROTEIN (AFU_ORTHOLOGUE AFUA_1G03180)"/>
    <property type="match status" value="1"/>
</dbReference>
<protein>
    <recommendedName>
        <fullName evidence="5">CENP-V/GFA domain-containing protein</fullName>
    </recommendedName>
</protein>
<evidence type="ECO:0000256" key="2">
    <source>
        <dbReference type="ARBA" id="ARBA00022723"/>
    </source>
</evidence>
<dbReference type="Gene3D" id="3.90.1590.10">
    <property type="entry name" value="glutathione-dependent formaldehyde- activating enzyme (gfa)"/>
    <property type="match status" value="1"/>
</dbReference>
<dbReference type="PANTHER" id="PTHR33337">
    <property type="entry name" value="GFA DOMAIN-CONTAINING PROTEIN"/>
    <property type="match status" value="1"/>
</dbReference>